<organism evidence="2 3">
    <name type="scientific">Volvox africanus</name>
    <dbReference type="NCBI Taxonomy" id="51714"/>
    <lineage>
        <taxon>Eukaryota</taxon>
        <taxon>Viridiplantae</taxon>
        <taxon>Chlorophyta</taxon>
        <taxon>core chlorophytes</taxon>
        <taxon>Chlorophyceae</taxon>
        <taxon>CS clade</taxon>
        <taxon>Chlamydomonadales</taxon>
        <taxon>Volvocaceae</taxon>
        <taxon>Volvox</taxon>
    </lineage>
</organism>
<feature type="domain" description="Pherophorin" evidence="1">
    <location>
        <begin position="158"/>
        <end position="311"/>
    </location>
</feature>
<accession>A0ABQ5S4D8</accession>
<dbReference type="Proteomes" id="UP001165090">
    <property type="component" value="Unassembled WGS sequence"/>
</dbReference>
<name>A0ABQ5S4D8_9CHLO</name>
<evidence type="ECO:0000313" key="3">
    <source>
        <dbReference type="Proteomes" id="UP001165090"/>
    </source>
</evidence>
<reference evidence="2 3" key="1">
    <citation type="journal article" date="2023" name="IScience">
        <title>Expanded male sex-determining region conserved during the evolution of homothallism in the green alga Volvox.</title>
        <authorList>
            <person name="Yamamoto K."/>
            <person name="Matsuzaki R."/>
            <person name="Mahakham W."/>
            <person name="Heman W."/>
            <person name="Sekimoto H."/>
            <person name="Kawachi M."/>
            <person name="Minakuchi Y."/>
            <person name="Toyoda A."/>
            <person name="Nozaki H."/>
        </authorList>
    </citation>
    <scope>NUCLEOTIDE SEQUENCE [LARGE SCALE GENOMIC DNA]</scope>
    <source>
        <strain evidence="2 3">NIES-4468</strain>
    </source>
</reference>
<protein>
    <recommendedName>
        <fullName evidence="1">Pherophorin domain-containing protein</fullName>
    </recommendedName>
</protein>
<keyword evidence="3" id="KW-1185">Reference proteome</keyword>
<evidence type="ECO:0000313" key="2">
    <source>
        <dbReference type="EMBL" id="GLI64758.1"/>
    </source>
</evidence>
<comment type="caution">
    <text evidence="2">The sequence shown here is derived from an EMBL/GenBank/DDBJ whole genome shotgun (WGS) entry which is preliminary data.</text>
</comment>
<dbReference type="InterPro" id="IPR024616">
    <property type="entry name" value="Pherophorin"/>
</dbReference>
<evidence type="ECO:0000259" key="1">
    <source>
        <dbReference type="Pfam" id="PF12499"/>
    </source>
</evidence>
<sequence>PPPPPPPPPPPSPTVLPATLPSTPCEVCIFAELLPPAIDVRPFRYDADTCAYFQKNISATLNGFIVSKSMAMYTYFEPDPDRCSELIVSTCATFSSMLDAQQLSNLAKAMLAQWTAAAAGGSVCRPELEGYEVSVYTSDDSCLFFTSSVGCHLPAAVFPNRTRCNATQGTLPVVLDPRYYLRPELLPDQPTSSFCFMFGAIPQDQIVPSTCGVANDKLTKVEWYANQTMGSWIKSISLHPHAGSMLLIQPSWAETGNTLRAPSINWTVDQANGAMICINVIKPKTLDDICLGGLPSQCYGSLFGTSNTCCPVYRTGLTRMFAGSR</sequence>
<dbReference type="SUPFAM" id="SSF101447">
    <property type="entry name" value="Formin homology 2 domain (FH2 domain)"/>
    <property type="match status" value="1"/>
</dbReference>
<dbReference type="EMBL" id="BSDZ01000021">
    <property type="protein sequence ID" value="GLI64758.1"/>
    <property type="molecule type" value="Genomic_DNA"/>
</dbReference>
<feature type="non-terminal residue" evidence="2">
    <location>
        <position position="1"/>
    </location>
</feature>
<dbReference type="Pfam" id="PF12499">
    <property type="entry name" value="DUF3707"/>
    <property type="match status" value="1"/>
</dbReference>
<proteinExistence type="predicted"/>
<gene>
    <name evidence="2" type="ORF">VaNZ11_008157</name>
</gene>